<dbReference type="GO" id="GO:0008984">
    <property type="term" value="F:protein-glutamate methylesterase activity"/>
    <property type="evidence" value="ECO:0007669"/>
    <property type="project" value="UniProtKB-EC"/>
</dbReference>
<evidence type="ECO:0000256" key="4">
    <source>
        <dbReference type="PROSITE-ProRule" id="PRU00050"/>
    </source>
</evidence>
<dbReference type="GO" id="GO:0005737">
    <property type="term" value="C:cytoplasm"/>
    <property type="evidence" value="ECO:0007669"/>
    <property type="project" value="InterPro"/>
</dbReference>
<evidence type="ECO:0000256" key="2">
    <source>
        <dbReference type="ARBA" id="ARBA00039140"/>
    </source>
</evidence>
<keyword evidence="4" id="KW-0145">Chemotaxis</keyword>
<dbReference type="Proteomes" id="UP000031549">
    <property type="component" value="Unassembled WGS sequence"/>
</dbReference>
<accession>A0A846HHC6</accession>
<comment type="catalytic activity">
    <reaction evidence="3">
        <text>[protein]-L-glutamate 5-O-methyl ester + H2O = L-glutamyl-[protein] + methanol + H(+)</text>
        <dbReference type="Rhea" id="RHEA:23236"/>
        <dbReference type="Rhea" id="RHEA-COMP:10208"/>
        <dbReference type="Rhea" id="RHEA-COMP:10311"/>
        <dbReference type="ChEBI" id="CHEBI:15377"/>
        <dbReference type="ChEBI" id="CHEBI:15378"/>
        <dbReference type="ChEBI" id="CHEBI:17790"/>
        <dbReference type="ChEBI" id="CHEBI:29973"/>
        <dbReference type="ChEBI" id="CHEBI:82795"/>
        <dbReference type="EC" id="3.1.1.61"/>
    </reaction>
</comment>
<keyword evidence="1 4" id="KW-0378">Hydrolase</keyword>
<feature type="active site" evidence="4">
    <location>
        <position position="57"/>
    </location>
</feature>
<dbReference type="EMBL" id="JTCM02000093">
    <property type="protein sequence ID" value="NEU76064.1"/>
    <property type="molecule type" value="Genomic_DNA"/>
</dbReference>
<dbReference type="GO" id="GO:0006935">
    <property type="term" value="P:chemotaxis"/>
    <property type="evidence" value="ECO:0007669"/>
    <property type="project" value="UniProtKB-UniRule"/>
</dbReference>
<dbReference type="CDD" id="cd16433">
    <property type="entry name" value="CheB"/>
    <property type="match status" value="1"/>
</dbReference>
<dbReference type="AlphaFoldDB" id="A0A846HHC6"/>
<sequence length="211" mass="22674">MKKNVAVQQSQRILSHFPDIAYNIVAIGASAGGQTPIVQILSALPADFPAAIVIVQHMNPDYKSHLAEILSRHTALPVQQAKSGDVLRPGTVYTYVPDRHIVVNPDGRLSLLNQQKMNFVRPSVDKLFMSVAVSYSLRAIAVILTGLGRDGALGMTAIKKYGGTTIAQDEATSQYFSMPKAAIDTGKVDFVLDPEAIAKSLIGLVMMESVA</sequence>
<feature type="active site" evidence="4">
    <location>
        <position position="30"/>
    </location>
</feature>
<name>A0A846HHC6_9CYAN</name>
<evidence type="ECO:0000259" key="5">
    <source>
        <dbReference type="PROSITE" id="PS50122"/>
    </source>
</evidence>
<dbReference type="PANTHER" id="PTHR42872">
    <property type="entry name" value="PROTEIN-GLUTAMATE METHYLESTERASE/PROTEIN-GLUTAMINE GLUTAMINASE"/>
    <property type="match status" value="1"/>
</dbReference>
<feature type="domain" description="CheB-type methylesterase" evidence="5">
    <location>
        <begin position="18"/>
        <end position="208"/>
    </location>
</feature>
<evidence type="ECO:0000256" key="3">
    <source>
        <dbReference type="ARBA" id="ARBA00048267"/>
    </source>
</evidence>
<dbReference type="Pfam" id="PF01339">
    <property type="entry name" value="CheB_methylest"/>
    <property type="match status" value="1"/>
</dbReference>
<dbReference type="Gene3D" id="3.40.50.180">
    <property type="entry name" value="Methylesterase CheB, C-terminal domain"/>
    <property type="match status" value="1"/>
</dbReference>
<dbReference type="InterPro" id="IPR000673">
    <property type="entry name" value="Sig_transdc_resp-reg_Me-estase"/>
</dbReference>
<evidence type="ECO:0000256" key="1">
    <source>
        <dbReference type="ARBA" id="ARBA00022801"/>
    </source>
</evidence>
<dbReference type="EC" id="3.1.1.61" evidence="2"/>
<proteinExistence type="predicted"/>
<evidence type="ECO:0000313" key="7">
    <source>
        <dbReference type="Proteomes" id="UP000031549"/>
    </source>
</evidence>
<comment type="caution">
    <text evidence="6">The sequence shown here is derived from an EMBL/GenBank/DDBJ whole genome shotgun (WGS) entry which is preliminary data.</text>
</comment>
<evidence type="ECO:0000313" key="6">
    <source>
        <dbReference type="EMBL" id="NEU76064.1"/>
    </source>
</evidence>
<dbReference type="InterPro" id="IPR035909">
    <property type="entry name" value="CheB_C"/>
</dbReference>
<feature type="active site" evidence="4">
    <location>
        <position position="150"/>
    </location>
</feature>
<keyword evidence="7" id="KW-1185">Reference proteome</keyword>
<dbReference type="GO" id="GO:0000156">
    <property type="term" value="F:phosphorelay response regulator activity"/>
    <property type="evidence" value="ECO:0007669"/>
    <property type="project" value="InterPro"/>
</dbReference>
<dbReference type="PANTHER" id="PTHR42872:SF6">
    <property type="entry name" value="PROTEIN-GLUTAMATE METHYLESTERASE_PROTEIN-GLUTAMINE GLUTAMINASE"/>
    <property type="match status" value="1"/>
</dbReference>
<dbReference type="RefSeq" id="WP_039747580.1">
    <property type="nucleotide sequence ID" value="NZ_JTCM02000093.1"/>
</dbReference>
<dbReference type="SUPFAM" id="SSF52738">
    <property type="entry name" value="Methylesterase CheB, C-terminal domain"/>
    <property type="match status" value="1"/>
</dbReference>
<reference evidence="6 7" key="1">
    <citation type="journal article" date="2015" name="Genome Announc.">
        <title>Draft Genome Sequence of Cyanobacterium Hassallia byssoidea Strain VB512170, Isolated from Monuments in India.</title>
        <authorList>
            <person name="Singh D."/>
            <person name="Chandrababunaidu M.M."/>
            <person name="Panda A."/>
            <person name="Sen D."/>
            <person name="Bhattacharyya S."/>
            <person name="Adhikary S.P."/>
            <person name="Tripathy S."/>
        </authorList>
    </citation>
    <scope>NUCLEOTIDE SEQUENCE [LARGE SCALE GENOMIC DNA]</scope>
    <source>
        <strain evidence="6 7">VB512170</strain>
    </source>
</reference>
<dbReference type="PROSITE" id="PS50122">
    <property type="entry name" value="CHEB"/>
    <property type="match status" value="1"/>
</dbReference>
<protein>
    <recommendedName>
        <fullName evidence="2">protein-glutamate methylesterase</fullName>
        <ecNumber evidence="2">3.1.1.61</ecNumber>
    </recommendedName>
</protein>
<organism evidence="6 7">
    <name type="scientific">Hassallia byssoidea VB512170</name>
    <dbReference type="NCBI Taxonomy" id="1304833"/>
    <lineage>
        <taxon>Bacteria</taxon>
        <taxon>Bacillati</taxon>
        <taxon>Cyanobacteriota</taxon>
        <taxon>Cyanophyceae</taxon>
        <taxon>Nostocales</taxon>
        <taxon>Tolypothrichaceae</taxon>
        <taxon>Hassallia</taxon>
    </lineage>
</organism>
<gene>
    <name evidence="6" type="ORF">PI95_026805</name>
</gene>